<evidence type="ECO:0000313" key="2">
    <source>
        <dbReference type="Proteomes" id="UP000016932"/>
    </source>
</evidence>
<dbReference type="HOGENOM" id="CLU_1993598_0_0_1"/>
<dbReference type="EMBL" id="KB446569">
    <property type="protein sequence ID" value="EME77089.1"/>
    <property type="molecule type" value="Genomic_DNA"/>
</dbReference>
<dbReference type="KEGG" id="pfj:MYCFIDRAFT_205513"/>
<protein>
    <submittedName>
        <fullName evidence="1">Uncharacterized protein</fullName>
    </submittedName>
</protein>
<dbReference type="GeneID" id="19336395"/>
<organism evidence="1 2">
    <name type="scientific">Pseudocercospora fijiensis (strain CIRAD86)</name>
    <name type="common">Black leaf streak disease fungus</name>
    <name type="synonym">Mycosphaerella fijiensis</name>
    <dbReference type="NCBI Taxonomy" id="383855"/>
    <lineage>
        <taxon>Eukaryota</taxon>
        <taxon>Fungi</taxon>
        <taxon>Dikarya</taxon>
        <taxon>Ascomycota</taxon>
        <taxon>Pezizomycotina</taxon>
        <taxon>Dothideomycetes</taxon>
        <taxon>Dothideomycetidae</taxon>
        <taxon>Mycosphaerellales</taxon>
        <taxon>Mycosphaerellaceae</taxon>
        <taxon>Pseudocercospora</taxon>
    </lineage>
</organism>
<evidence type="ECO:0000313" key="1">
    <source>
        <dbReference type="EMBL" id="EME77089.1"/>
    </source>
</evidence>
<accession>M2ZD98</accession>
<gene>
    <name evidence="1" type="ORF">MYCFIDRAFT_205513</name>
</gene>
<proteinExistence type="predicted"/>
<sequence>MPPAIAGAELAAAWAVRPITYTTSHWQPNSNAAAKYGAASTVFKQACLRALRRELLVTRMQEKALSIRSRAEVPKKVLREAEALPTALQAELRQLHKMERQDMDKPRDDRQRDFLVDRLLLRHWR</sequence>
<keyword evidence="2" id="KW-1185">Reference proteome</keyword>
<dbReference type="AlphaFoldDB" id="M2ZD98"/>
<name>M2ZD98_PSEFD</name>
<dbReference type="RefSeq" id="XP_007932303.1">
    <property type="nucleotide sequence ID" value="XM_007934112.1"/>
</dbReference>
<dbReference type="Proteomes" id="UP000016932">
    <property type="component" value="Unassembled WGS sequence"/>
</dbReference>
<dbReference type="VEuPathDB" id="FungiDB:MYCFIDRAFT_205513"/>
<reference evidence="1 2" key="1">
    <citation type="journal article" date="2012" name="PLoS Pathog.">
        <title>Diverse lifestyles and strategies of plant pathogenesis encoded in the genomes of eighteen Dothideomycetes fungi.</title>
        <authorList>
            <person name="Ohm R.A."/>
            <person name="Feau N."/>
            <person name="Henrissat B."/>
            <person name="Schoch C.L."/>
            <person name="Horwitz B.A."/>
            <person name="Barry K.W."/>
            <person name="Condon B.J."/>
            <person name="Copeland A.C."/>
            <person name="Dhillon B."/>
            <person name="Glaser F."/>
            <person name="Hesse C.N."/>
            <person name="Kosti I."/>
            <person name="LaButti K."/>
            <person name="Lindquist E.A."/>
            <person name="Lucas S."/>
            <person name="Salamov A.A."/>
            <person name="Bradshaw R.E."/>
            <person name="Ciuffetti L."/>
            <person name="Hamelin R.C."/>
            <person name="Kema G.H.J."/>
            <person name="Lawrence C."/>
            <person name="Scott J.A."/>
            <person name="Spatafora J.W."/>
            <person name="Turgeon B.G."/>
            <person name="de Wit P.J.G.M."/>
            <person name="Zhong S."/>
            <person name="Goodwin S.B."/>
            <person name="Grigoriev I.V."/>
        </authorList>
    </citation>
    <scope>NUCLEOTIDE SEQUENCE [LARGE SCALE GENOMIC DNA]</scope>
    <source>
        <strain evidence="1 2">CIRAD86</strain>
    </source>
</reference>